<dbReference type="RefSeq" id="WP_104521838.1">
    <property type="nucleotide sequence ID" value="NZ_NHRY01000254.1"/>
</dbReference>
<comment type="caution">
    <text evidence="4">The sequence shown here is derived from an EMBL/GenBank/DDBJ whole genome shotgun (WGS) entry which is preliminary data.</text>
</comment>
<dbReference type="SMART" id="SM00448">
    <property type="entry name" value="REC"/>
    <property type="match status" value="1"/>
</dbReference>
<organism evidence="4 5">
    <name type="scientific">Rhodopila globiformis</name>
    <name type="common">Rhodopseudomonas globiformis</name>
    <dbReference type="NCBI Taxonomy" id="1071"/>
    <lineage>
        <taxon>Bacteria</taxon>
        <taxon>Pseudomonadati</taxon>
        <taxon>Pseudomonadota</taxon>
        <taxon>Alphaproteobacteria</taxon>
        <taxon>Acetobacterales</taxon>
        <taxon>Acetobacteraceae</taxon>
        <taxon>Rhodopila</taxon>
    </lineage>
</organism>
<accession>A0A2S6MZH9</accession>
<dbReference type="OrthoDB" id="9800897at2"/>
<evidence type="ECO:0000313" key="4">
    <source>
        <dbReference type="EMBL" id="PPQ27748.1"/>
    </source>
</evidence>
<dbReference type="Gene3D" id="3.40.50.2300">
    <property type="match status" value="1"/>
</dbReference>
<sequence>MKTAVIADDSAIIRRIARSILETFGFACREARDGQEALDICRQSMPTLLLLDWEMPEMDGIGVAMALRADPEPGPKILFCSTHNDLLHIQQALEAGSDEYVMKPFDSAILEDKLRSIGLVN</sequence>
<evidence type="ECO:0000313" key="5">
    <source>
        <dbReference type="Proteomes" id="UP000239724"/>
    </source>
</evidence>
<reference evidence="4 5" key="1">
    <citation type="journal article" date="2018" name="Arch. Microbiol.">
        <title>New insights into the metabolic potential of the phototrophic purple bacterium Rhodopila globiformis DSM 161(T) from its draft genome sequence and evidence for a vanadium-dependent nitrogenase.</title>
        <authorList>
            <person name="Imhoff J.F."/>
            <person name="Rahn T."/>
            <person name="Kunzel S."/>
            <person name="Neulinger S.C."/>
        </authorList>
    </citation>
    <scope>NUCLEOTIDE SEQUENCE [LARGE SCALE GENOMIC DNA]</scope>
    <source>
        <strain evidence="4 5">DSM 161</strain>
    </source>
</reference>
<keyword evidence="5" id="KW-1185">Reference proteome</keyword>
<dbReference type="PANTHER" id="PTHR44591:SF3">
    <property type="entry name" value="RESPONSE REGULATORY DOMAIN-CONTAINING PROTEIN"/>
    <property type="match status" value="1"/>
</dbReference>
<protein>
    <submittedName>
        <fullName evidence="4">Two-component system response regulator</fullName>
    </submittedName>
</protein>
<dbReference type="InterPro" id="IPR050595">
    <property type="entry name" value="Bact_response_regulator"/>
</dbReference>
<dbReference type="InterPro" id="IPR011006">
    <property type="entry name" value="CheY-like_superfamily"/>
</dbReference>
<evidence type="ECO:0000256" key="2">
    <source>
        <dbReference type="PROSITE-ProRule" id="PRU00169"/>
    </source>
</evidence>
<proteinExistence type="predicted"/>
<dbReference type="GO" id="GO:0000160">
    <property type="term" value="P:phosphorelay signal transduction system"/>
    <property type="evidence" value="ECO:0007669"/>
    <property type="project" value="InterPro"/>
</dbReference>
<dbReference type="CDD" id="cd17546">
    <property type="entry name" value="REC_hyHK_CKI1_RcsC-like"/>
    <property type="match status" value="1"/>
</dbReference>
<dbReference type="SUPFAM" id="SSF52172">
    <property type="entry name" value="CheY-like"/>
    <property type="match status" value="1"/>
</dbReference>
<dbReference type="Proteomes" id="UP000239724">
    <property type="component" value="Unassembled WGS sequence"/>
</dbReference>
<dbReference type="Pfam" id="PF00072">
    <property type="entry name" value="Response_reg"/>
    <property type="match status" value="1"/>
</dbReference>
<dbReference type="InterPro" id="IPR001789">
    <property type="entry name" value="Sig_transdc_resp-reg_receiver"/>
</dbReference>
<feature type="modified residue" description="4-aspartylphosphate" evidence="2">
    <location>
        <position position="52"/>
    </location>
</feature>
<gene>
    <name evidence="4" type="ORF">CCS01_26530</name>
</gene>
<evidence type="ECO:0000259" key="3">
    <source>
        <dbReference type="PROSITE" id="PS50110"/>
    </source>
</evidence>
<dbReference type="EMBL" id="NHRY01000254">
    <property type="protein sequence ID" value="PPQ27748.1"/>
    <property type="molecule type" value="Genomic_DNA"/>
</dbReference>
<dbReference type="PANTHER" id="PTHR44591">
    <property type="entry name" value="STRESS RESPONSE REGULATOR PROTEIN 1"/>
    <property type="match status" value="1"/>
</dbReference>
<evidence type="ECO:0000256" key="1">
    <source>
        <dbReference type="ARBA" id="ARBA00022553"/>
    </source>
</evidence>
<feature type="domain" description="Response regulatory" evidence="3">
    <location>
        <begin position="3"/>
        <end position="118"/>
    </location>
</feature>
<dbReference type="AlphaFoldDB" id="A0A2S6MZH9"/>
<dbReference type="PROSITE" id="PS50110">
    <property type="entry name" value="RESPONSE_REGULATORY"/>
    <property type="match status" value="1"/>
</dbReference>
<name>A0A2S6MZH9_RHOGL</name>
<keyword evidence="1 2" id="KW-0597">Phosphoprotein</keyword>